<feature type="transmembrane region" description="Helical" evidence="1">
    <location>
        <begin position="162"/>
        <end position="182"/>
    </location>
</feature>
<keyword evidence="1" id="KW-0472">Membrane</keyword>
<sequence>MNNSLYYVAISEQQTGPFTAEEVRQQQLPGNAMVWKVGMDTWATLDTFIELQPADPASIPPLLRTPHALSLLGNVTKDFNLAALCGMSGAALAYIDQLIDLKLAGFILFSLAQLIFYWGLLHLGRLYGLRGTIRGAKLLMLANLLGWVPLFLGGFIASAAEWVGSLFSAIGTIVAFVDLWPLRTELNRNLVMVVVIGHVAEEFMVKLGISTQSIFRLIEATNVVLLAWLFYEIIAHLAPQPDERQVSSGDKIA</sequence>
<feature type="transmembrane region" description="Helical" evidence="1">
    <location>
        <begin position="101"/>
        <end position="123"/>
    </location>
</feature>
<proteinExistence type="predicted"/>
<dbReference type="Proteomes" id="UP000502756">
    <property type="component" value="Chromosome"/>
</dbReference>
<organism evidence="3 4">
    <name type="scientific">Spirosoma taeanense</name>
    <dbReference type="NCBI Taxonomy" id="2735870"/>
    <lineage>
        <taxon>Bacteria</taxon>
        <taxon>Pseudomonadati</taxon>
        <taxon>Bacteroidota</taxon>
        <taxon>Cytophagia</taxon>
        <taxon>Cytophagales</taxon>
        <taxon>Cytophagaceae</taxon>
        <taxon>Spirosoma</taxon>
    </lineage>
</organism>
<feature type="transmembrane region" description="Helical" evidence="1">
    <location>
        <begin position="135"/>
        <end position="156"/>
    </location>
</feature>
<keyword evidence="1" id="KW-1133">Transmembrane helix</keyword>
<accession>A0A6M5YB91</accession>
<dbReference type="EMBL" id="CP053435">
    <property type="protein sequence ID" value="QJW91265.1"/>
    <property type="molecule type" value="Genomic_DNA"/>
</dbReference>
<protein>
    <submittedName>
        <fullName evidence="3">DUF4339 domain-containing protein</fullName>
    </submittedName>
</protein>
<name>A0A6M5YB91_9BACT</name>
<keyword evidence="4" id="KW-1185">Reference proteome</keyword>
<feature type="domain" description="GYF" evidence="2">
    <location>
        <begin position="6"/>
        <end position="51"/>
    </location>
</feature>
<evidence type="ECO:0000256" key="1">
    <source>
        <dbReference type="SAM" id="Phobius"/>
    </source>
</evidence>
<gene>
    <name evidence="3" type="ORF">HNV11_18730</name>
</gene>
<evidence type="ECO:0000313" key="4">
    <source>
        <dbReference type="Proteomes" id="UP000502756"/>
    </source>
</evidence>
<evidence type="ECO:0000313" key="3">
    <source>
        <dbReference type="EMBL" id="QJW91265.1"/>
    </source>
</evidence>
<keyword evidence="1" id="KW-0812">Transmembrane</keyword>
<dbReference type="AlphaFoldDB" id="A0A6M5YB91"/>
<dbReference type="KEGG" id="stae:HNV11_18730"/>
<dbReference type="InterPro" id="IPR025640">
    <property type="entry name" value="GYF_2"/>
</dbReference>
<dbReference type="RefSeq" id="WP_171741112.1">
    <property type="nucleotide sequence ID" value="NZ_CP053435.1"/>
</dbReference>
<evidence type="ECO:0000259" key="2">
    <source>
        <dbReference type="Pfam" id="PF14237"/>
    </source>
</evidence>
<reference evidence="3 4" key="1">
    <citation type="submission" date="2020-05" db="EMBL/GenBank/DDBJ databases">
        <title>Genome sequencing of Spirosoma sp. TS118.</title>
        <authorList>
            <person name="Lee J.-H."/>
            <person name="Jeong S."/>
            <person name="Zhao L."/>
            <person name="Jung J.-H."/>
            <person name="Kim M.-K."/>
            <person name="Lim S."/>
        </authorList>
    </citation>
    <scope>NUCLEOTIDE SEQUENCE [LARGE SCALE GENOMIC DNA]</scope>
    <source>
        <strain evidence="3 4">TS118</strain>
    </source>
</reference>
<dbReference type="Pfam" id="PF14237">
    <property type="entry name" value="GYF_2"/>
    <property type="match status" value="1"/>
</dbReference>